<dbReference type="InterPro" id="IPR001789">
    <property type="entry name" value="Sig_transdc_resp-reg_receiver"/>
</dbReference>
<dbReference type="SUPFAM" id="SSF55781">
    <property type="entry name" value="GAF domain-like"/>
    <property type="match status" value="1"/>
</dbReference>
<dbReference type="CDD" id="cd00156">
    <property type="entry name" value="REC"/>
    <property type="match status" value="1"/>
</dbReference>
<feature type="domain" description="Response regulatory" evidence="4">
    <location>
        <begin position="13"/>
        <end position="128"/>
    </location>
</feature>
<dbReference type="PANTHER" id="PTHR45228">
    <property type="entry name" value="CYCLIC DI-GMP PHOSPHODIESTERASE TM_0186-RELATED"/>
    <property type="match status" value="1"/>
</dbReference>
<dbReference type="PROSITE" id="PS51832">
    <property type="entry name" value="HD_GYP"/>
    <property type="match status" value="1"/>
</dbReference>
<dbReference type="InterPro" id="IPR003607">
    <property type="entry name" value="HD/PDEase_dom"/>
</dbReference>
<dbReference type="RefSeq" id="WP_038289175.1">
    <property type="nucleotide sequence ID" value="NZ_BAVR01000029.1"/>
</dbReference>
<sequence>MRKRIIEVSTDYKILIVDDEEGIINSMKVMLTRSGYYCKGISNPLEAIETLKSEHFDMLILDYIMSPIHGDEVVSKIREFNKDIYILLLTGHKDLAPPLETIKALDIQGYCEKGDKFDQLLLLIESGIKSISQMRTIRQFKDGLNRILQAVPKIYQLQPIGIILEEILQGLMPLVNSKDAFILIDDCNSAAGEIIFKGVGEYDIKVESLVTLLSPELMENIGRARDSKNVLLLDHGIILPLMNEESKSIGVIYIESSNLGDGIKLLEIYSTQAASSINNAFLHSLINMKKEELDKTYQELRKRYIDTIEALRLTVDAKDIYTRGHSDRVSYFAAKLGEAFGLPEEQIELLKVGGIFHDIGKIGTADDILFKTDKLDYDEYEEIKKHPLKGAYILSAISMFKDVVPLVKYHHERVDGKGYPEGLKGDEIPFLARILTVADAFDAMMSDRKYRSKLSLEETIEQFKIYSGTQFDPEVVDMLFKILENYDLMFEELAKTFT</sequence>
<feature type="domain" description="HD" evidence="5">
    <location>
        <begin position="322"/>
        <end position="444"/>
    </location>
</feature>
<name>W4V872_9FIRM</name>
<protein>
    <recommendedName>
        <fullName evidence="1">Stage 0 sporulation protein A homolog</fullName>
    </recommendedName>
</protein>
<dbReference type="CDD" id="cd00077">
    <property type="entry name" value="HDc"/>
    <property type="match status" value="1"/>
</dbReference>
<dbReference type="Pfam" id="PF00072">
    <property type="entry name" value="Response_reg"/>
    <property type="match status" value="1"/>
</dbReference>
<dbReference type="PROSITE" id="PS51831">
    <property type="entry name" value="HD"/>
    <property type="match status" value="1"/>
</dbReference>
<keyword evidence="3" id="KW-0597">Phosphoprotein</keyword>
<evidence type="ECO:0000259" key="4">
    <source>
        <dbReference type="PROSITE" id="PS50110"/>
    </source>
</evidence>
<reference evidence="7" key="1">
    <citation type="journal article" date="2014" name="Genome Announc.">
        <title>Draft Genome Sequence of Clostridium straminisolvens Strain JCM 21531T, Isolated from a Cellulose-Degrading Bacterial Community.</title>
        <authorList>
            <person name="Yuki M."/>
            <person name="Oshima K."/>
            <person name="Suda W."/>
            <person name="Sakamoto M."/>
            <person name="Kitamura K."/>
            <person name="Iida T."/>
            <person name="Hattori M."/>
            <person name="Ohkuma M."/>
        </authorList>
    </citation>
    <scope>NUCLEOTIDE SEQUENCE [LARGE SCALE GENOMIC DNA]</scope>
    <source>
        <strain evidence="7">JCM 21531</strain>
    </source>
</reference>
<dbReference type="PANTHER" id="PTHR45228:SF4">
    <property type="entry name" value="LIPOPROTEIN"/>
    <property type="match status" value="1"/>
</dbReference>
<dbReference type="SMART" id="SM00448">
    <property type="entry name" value="REC"/>
    <property type="match status" value="1"/>
</dbReference>
<dbReference type="InterPro" id="IPR037522">
    <property type="entry name" value="HD_GYP_dom"/>
</dbReference>
<dbReference type="SUPFAM" id="SSF52172">
    <property type="entry name" value="CheY-like"/>
    <property type="match status" value="1"/>
</dbReference>
<dbReference type="PROSITE" id="PS50110">
    <property type="entry name" value="RESPONSE_REGULATORY"/>
    <property type="match status" value="1"/>
</dbReference>
<dbReference type="GO" id="GO:0000160">
    <property type="term" value="P:phosphorelay signal transduction system"/>
    <property type="evidence" value="ECO:0007669"/>
    <property type="project" value="InterPro"/>
</dbReference>
<dbReference type="AlphaFoldDB" id="W4V872"/>
<dbReference type="Pfam" id="PF13487">
    <property type="entry name" value="HD_5"/>
    <property type="match status" value="1"/>
</dbReference>
<dbReference type="EMBL" id="BAVR01000029">
    <property type="protein sequence ID" value="GAE89018.1"/>
    <property type="molecule type" value="Genomic_DNA"/>
</dbReference>
<dbReference type="InterPro" id="IPR052020">
    <property type="entry name" value="Cyclic_di-GMP/3'3'-cGAMP_PDE"/>
</dbReference>
<dbReference type="InterPro" id="IPR006675">
    <property type="entry name" value="HDIG_dom"/>
</dbReference>
<evidence type="ECO:0000256" key="1">
    <source>
        <dbReference type="ARBA" id="ARBA00018672"/>
    </source>
</evidence>
<dbReference type="Gene3D" id="3.40.50.2300">
    <property type="match status" value="1"/>
</dbReference>
<dbReference type="SMART" id="SM00471">
    <property type="entry name" value="HDc"/>
    <property type="match status" value="1"/>
</dbReference>
<dbReference type="NCBIfam" id="TIGR00277">
    <property type="entry name" value="HDIG"/>
    <property type="match status" value="1"/>
</dbReference>
<feature type="modified residue" description="4-aspartylphosphate" evidence="3">
    <location>
        <position position="62"/>
    </location>
</feature>
<dbReference type="Pfam" id="PF11849">
    <property type="entry name" value="DUF3369"/>
    <property type="match status" value="1"/>
</dbReference>
<keyword evidence="8" id="KW-1185">Reference proteome</keyword>
<dbReference type="InterPro" id="IPR011006">
    <property type="entry name" value="CheY-like_superfamily"/>
</dbReference>
<evidence type="ECO:0000256" key="3">
    <source>
        <dbReference type="PROSITE-ProRule" id="PRU00169"/>
    </source>
</evidence>
<dbReference type="Gene3D" id="1.10.3210.10">
    <property type="entry name" value="Hypothetical protein af1432"/>
    <property type="match status" value="1"/>
</dbReference>
<evidence type="ECO:0000313" key="7">
    <source>
        <dbReference type="EMBL" id="GAE89018.1"/>
    </source>
</evidence>
<comment type="function">
    <text evidence="2">May play the central regulatory role in sporulation. It may be an element of the effector pathway responsible for the activation of sporulation genes in response to nutritional stress. Spo0A may act in concert with spo0H (a sigma factor) to control the expression of some genes that are critical to the sporulation process.</text>
</comment>
<evidence type="ECO:0000256" key="2">
    <source>
        <dbReference type="ARBA" id="ARBA00024867"/>
    </source>
</evidence>
<gene>
    <name evidence="7" type="ORF">JCM21531_2509</name>
</gene>
<dbReference type="InterPro" id="IPR006674">
    <property type="entry name" value="HD_domain"/>
</dbReference>
<dbReference type="InterPro" id="IPR021800">
    <property type="entry name" value="DUF3369"/>
</dbReference>
<organism evidence="7 8">
    <name type="scientific">Acetivibrio straminisolvens JCM 21531</name>
    <dbReference type="NCBI Taxonomy" id="1294263"/>
    <lineage>
        <taxon>Bacteria</taxon>
        <taxon>Bacillati</taxon>
        <taxon>Bacillota</taxon>
        <taxon>Clostridia</taxon>
        <taxon>Eubacteriales</taxon>
        <taxon>Oscillospiraceae</taxon>
        <taxon>Acetivibrio</taxon>
    </lineage>
</organism>
<evidence type="ECO:0000259" key="5">
    <source>
        <dbReference type="PROSITE" id="PS51831"/>
    </source>
</evidence>
<evidence type="ECO:0000313" key="8">
    <source>
        <dbReference type="Proteomes" id="UP000019109"/>
    </source>
</evidence>
<comment type="caution">
    <text evidence="7">The sequence shown here is derived from an EMBL/GenBank/DDBJ whole genome shotgun (WGS) entry which is preliminary data.</text>
</comment>
<dbReference type="OrthoDB" id="9798833at2"/>
<evidence type="ECO:0000259" key="6">
    <source>
        <dbReference type="PROSITE" id="PS51832"/>
    </source>
</evidence>
<dbReference type="SUPFAM" id="SSF109604">
    <property type="entry name" value="HD-domain/PDEase-like"/>
    <property type="match status" value="1"/>
</dbReference>
<accession>W4V872</accession>
<proteinExistence type="predicted"/>
<dbReference type="Proteomes" id="UP000019109">
    <property type="component" value="Unassembled WGS sequence"/>
</dbReference>
<dbReference type="STRING" id="1294263.JCM21531_2509"/>
<feature type="domain" description="HD-GYP" evidence="6">
    <location>
        <begin position="300"/>
        <end position="495"/>
    </location>
</feature>